<protein>
    <submittedName>
        <fullName evidence="2">DUF2063 domain-containing protein</fullName>
    </submittedName>
</protein>
<evidence type="ECO:0000313" key="3">
    <source>
        <dbReference type="Proteomes" id="UP000481037"/>
    </source>
</evidence>
<sequence length="287" mass="30942">MCRRWRCCWRRRGLPAGCWRPPMRRADPGLLALQVAVSKALHAADDGEACQYVRADGVAAAERLQLYRNSVRQTLVRALQLTYPAVARLVGDAFFTRCAQDQVAACPDDCAWLERYGASFGDFLAADPAAASVAYLADVARLEFLVNCARYADDVRPADFTALQAVPEACAGGLRFRPHPALGLLHAAAPVDAIRAAVLYGDDAALQALDPHAGPVWLLVSRGADGVDVRRLPEPAWRMVAALCGGARLDEAARWAPDDVSGLLATHLVLQDFIDFSFDTGAAPCNT</sequence>
<dbReference type="AlphaFoldDB" id="A0A6L5QQ21"/>
<proteinExistence type="predicted"/>
<evidence type="ECO:0000259" key="1">
    <source>
        <dbReference type="Pfam" id="PF09836"/>
    </source>
</evidence>
<feature type="domain" description="Putative DNA-binding" evidence="1">
    <location>
        <begin position="33"/>
        <end position="124"/>
    </location>
</feature>
<dbReference type="InterPro" id="IPR018640">
    <property type="entry name" value="DUF2063"/>
</dbReference>
<dbReference type="Proteomes" id="UP000481037">
    <property type="component" value="Unassembled WGS sequence"/>
</dbReference>
<keyword evidence="3" id="KW-1185">Reference proteome</keyword>
<name>A0A6L5QQ21_9BURK</name>
<accession>A0A6L5QQ21</accession>
<evidence type="ECO:0000313" key="2">
    <source>
        <dbReference type="EMBL" id="MRX11787.1"/>
    </source>
</evidence>
<reference evidence="2 3" key="1">
    <citation type="submission" date="2019-11" db="EMBL/GenBank/DDBJ databases">
        <title>Novel species isolated from a subtropical stream in China.</title>
        <authorList>
            <person name="Lu H."/>
        </authorList>
    </citation>
    <scope>NUCLEOTIDE SEQUENCE [LARGE SCALE GENOMIC DNA]</scope>
    <source>
        <strain evidence="2 3">FT25W</strain>
    </source>
</reference>
<gene>
    <name evidence="2" type="ORF">GJ697_28560</name>
</gene>
<dbReference type="EMBL" id="WKJM01000047">
    <property type="protein sequence ID" value="MRX11787.1"/>
    <property type="molecule type" value="Genomic_DNA"/>
</dbReference>
<comment type="caution">
    <text evidence="2">The sequence shown here is derived from an EMBL/GenBank/DDBJ whole genome shotgun (WGS) entry which is preliminary data.</text>
</comment>
<dbReference type="Pfam" id="PF09836">
    <property type="entry name" value="DUF2063"/>
    <property type="match status" value="1"/>
</dbReference>
<organism evidence="2 3">
    <name type="scientific">Duganella alba</name>
    <dbReference type="NCBI Taxonomy" id="2666081"/>
    <lineage>
        <taxon>Bacteria</taxon>
        <taxon>Pseudomonadati</taxon>
        <taxon>Pseudomonadota</taxon>
        <taxon>Betaproteobacteria</taxon>
        <taxon>Burkholderiales</taxon>
        <taxon>Oxalobacteraceae</taxon>
        <taxon>Telluria group</taxon>
        <taxon>Duganella</taxon>
    </lineage>
</organism>